<dbReference type="SUPFAM" id="SSF53474">
    <property type="entry name" value="alpha/beta-Hydrolases"/>
    <property type="match status" value="1"/>
</dbReference>
<name>A0A0F4ZHQ1_9PEZI</name>
<protein>
    <recommendedName>
        <fullName evidence="1">AB hydrolase-1 domain-containing protein</fullName>
    </recommendedName>
</protein>
<dbReference type="GO" id="GO:0016020">
    <property type="term" value="C:membrane"/>
    <property type="evidence" value="ECO:0007669"/>
    <property type="project" value="TreeGrafter"/>
</dbReference>
<sequence length="269" mass="29581">LFGRGYSDAPSDLPYDSRLYISQILLVLASSNLAWSGAEAFHLAGYSLGGAIAAAFARYYPHMLKSLSLLTPGGMVRPSHFGFFDRLCLAEGVLPEGFIHWMMGKVLTPWDHVLPMSGEDRPMLAQTSTPDFDRVVLSPTTNARRQVGDTIYQQLKDHRGFIPAYLGTLRKAPVCDQGKHGGSWSDLNGVLAQRRADKTVRGLPGGRILLILAEDDQIVDKEEMLADTKKTLGEEATETLVFKGGHEIAITKGVEIADEMVEFWRSCKA</sequence>
<dbReference type="Pfam" id="PF00561">
    <property type="entry name" value="Abhydrolase_1"/>
    <property type="match status" value="1"/>
</dbReference>
<dbReference type="OrthoDB" id="408373at2759"/>
<comment type="caution">
    <text evidence="2">The sequence shown here is derived from an EMBL/GenBank/DDBJ whole genome shotgun (WGS) entry which is preliminary data.</text>
</comment>
<dbReference type="EMBL" id="LAEV01000568">
    <property type="protein sequence ID" value="KKA30077.1"/>
    <property type="molecule type" value="Genomic_DNA"/>
</dbReference>
<dbReference type="Gene3D" id="3.40.50.1820">
    <property type="entry name" value="alpha/beta hydrolase"/>
    <property type="match status" value="1"/>
</dbReference>
<organism evidence="2 3">
    <name type="scientific">Thielaviopsis punctulata</name>
    <dbReference type="NCBI Taxonomy" id="72032"/>
    <lineage>
        <taxon>Eukaryota</taxon>
        <taxon>Fungi</taxon>
        <taxon>Dikarya</taxon>
        <taxon>Ascomycota</taxon>
        <taxon>Pezizomycotina</taxon>
        <taxon>Sordariomycetes</taxon>
        <taxon>Hypocreomycetidae</taxon>
        <taxon>Microascales</taxon>
        <taxon>Ceratocystidaceae</taxon>
        <taxon>Thielaviopsis</taxon>
    </lineage>
</organism>
<gene>
    <name evidence="2" type="ORF">TD95_005413</name>
</gene>
<feature type="domain" description="AB hydrolase-1" evidence="1">
    <location>
        <begin position="3"/>
        <end position="251"/>
    </location>
</feature>
<reference evidence="2 3" key="1">
    <citation type="submission" date="2015-03" db="EMBL/GenBank/DDBJ databases">
        <authorList>
            <person name="Radwan O."/>
            <person name="Al-Naeli F.A."/>
            <person name="Rendon G.A."/>
            <person name="Fields C."/>
        </authorList>
    </citation>
    <scope>NUCLEOTIDE SEQUENCE [LARGE SCALE GENOMIC DNA]</scope>
    <source>
        <strain evidence="2">CR-DP1</strain>
    </source>
</reference>
<evidence type="ECO:0000313" key="2">
    <source>
        <dbReference type="EMBL" id="KKA30077.1"/>
    </source>
</evidence>
<dbReference type="PANTHER" id="PTHR43798">
    <property type="entry name" value="MONOACYLGLYCEROL LIPASE"/>
    <property type="match status" value="1"/>
</dbReference>
<dbReference type="InterPro" id="IPR050266">
    <property type="entry name" value="AB_hydrolase_sf"/>
</dbReference>
<dbReference type="GO" id="GO:0046464">
    <property type="term" value="P:acylglycerol catabolic process"/>
    <property type="evidence" value="ECO:0007669"/>
    <property type="project" value="TreeGrafter"/>
</dbReference>
<dbReference type="PANTHER" id="PTHR43798:SF33">
    <property type="entry name" value="HYDROLASE, PUTATIVE (AFU_ORTHOLOGUE AFUA_2G14860)-RELATED"/>
    <property type="match status" value="1"/>
</dbReference>
<accession>A0A0F4ZHQ1</accession>
<feature type="non-terminal residue" evidence="2">
    <location>
        <position position="269"/>
    </location>
</feature>
<evidence type="ECO:0000313" key="3">
    <source>
        <dbReference type="Proteomes" id="UP000033483"/>
    </source>
</evidence>
<proteinExistence type="predicted"/>
<evidence type="ECO:0000259" key="1">
    <source>
        <dbReference type="Pfam" id="PF00561"/>
    </source>
</evidence>
<dbReference type="Proteomes" id="UP000033483">
    <property type="component" value="Unassembled WGS sequence"/>
</dbReference>
<keyword evidence="3" id="KW-1185">Reference proteome</keyword>
<dbReference type="InterPro" id="IPR000073">
    <property type="entry name" value="AB_hydrolase_1"/>
</dbReference>
<dbReference type="AlphaFoldDB" id="A0A0F4ZHQ1"/>
<dbReference type="InterPro" id="IPR029058">
    <property type="entry name" value="AB_hydrolase_fold"/>
</dbReference>
<feature type="non-terminal residue" evidence="2">
    <location>
        <position position="1"/>
    </location>
</feature>
<dbReference type="GO" id="GO:0047372">
    <property type="term" value="F:monoacylglycerol lipase activity"/>
    <property type="evidence" value="ECO:0007669"/>
    <property type="project" value="TreeGrafter"/>
</dbReference>